<dbReference type="EMBL" id="FNXT01001315">
    <property type="protein sequence ID" value="SZX78332.1"/>
    <property type="molecule type" value="Genomic_DNA"/>
</dbReference>
<dbReference type="AlphaFoldDB" id="A0A383WM85"/>
<name>A0A383WM85_TETOB</name>
<dbReference type="Proteomes" id="UP000256970">
    <property type="component" value="Unassembled WGS sequence"/>
</dbReference>
<sequence length="168" mass="17816">MAFIPQVPADKPSMLVSLFARLNDRQAATMSRLLNSLSAGHQHVGLVINWGVDFRACPPPLCHLLPRLPWPQVPADKLGMLVDLFASLSDRQAATMSRLLNSLSAGQMVLALQLLEKFNFGVDNIQSSIPAASSRGSSFNIGPFVRVTVGGSSARGVGVGGLRLGLLG</sequence>
<gene>
    <name evidence="1" type="ORF">BQ4739_LOCUS18625</name>
</gene>
<proteinExistence type="predicted"/>
<organism evidence="1 2">
    <name type="scientific">Tetradesmus obliquus</name>
    <name type="common">Green alga</name>
    <name type="synonym">Acutodesmus obliquus</name>
    <dbReference type="NCBI Taxonomy" id="3088"/>
    <lineage>
        <taxon>Eukaryota</taxon>
        <taxon>Viridiplantae</taxon>
        <taxon>Chlorophyta</taxon>
        <taxon>core chlorophytes</taxon>
        <taxon>Chlorophyceae</taxon>
        <taxon>CS clade</taxon>
        <taxon>Sphaeropleales</taxon>
        <taxon>Scenedesmaceae</taxon>
        <taxon>Tetradesmus</taxon>
    </lineage>
</organism>
<protein>
    <submittedName>
        <fullName evidence="1">Uncharacterized protein</fullName>
    </submittedName>
</protein>
<evidence type="ECO:0000313" key="2">
    <source>
        <dbReference type="Proteomes" id="UP000256970"/>
    </source>
</evidence>
<keyword evidence="2" id="KW-1185">Reference proteome</keyword>
<reference evidence="1 2" key="1">
    <citation type="submission" date="2016-10" db="EMBL/GenBank/DDBJ databases">
        <authorList>
            <person name="Cai Z."/>
        </authorList>
    </citation>
    <scope>NUCLEOTIDE SEQUENCE [LARGE SCALE GENOMIC DNA]</scope>
</reference>
<evidence type="ECO:0000313" key="1">
    <source>
        <dbReference type="EMBL" id="SZX78332.1"/>
    </source>
</evidence>
<accession>A0A383WM85</accession>